<keyword evidence="2" id="KW-1185">Reference proteome</keyword>
<evidence type="ECO:0000313" key="2">
    <source>
        <dbReference type="Proteomes" id="UP000253940"/>
    </source>
</evidence>
<dbReference type="Pfam" id="PF08888">
    <property type="entry name" value="HopJ"/>
    <property type="match status" value="1"/>
</dbReference>
<dbReference type="AlphaFoldDB" id="A0A345P7I4"/>
<dbReference type="KEGG" id="mbah:HYN46_10565"/>
<dbReference type="InterPro" id="IPR014984">
    <property type="entry name" value="HopJ"/>
</dbReference>
<dbReference type="Gene3D" id="3.20.160.10">
    <property type="entry name" value="vpa0580 domain like"/>
    <property type="match status" value="1"/>
</dbReference>
<dbReference type="Proteomes" id="UP000253940">
    <property type="component" value="Chromosome"/>
</dbReference>
<sequence>MAAETSTLLNRIDQGQAQFSDVLEFINQRYDFTPTAFNNGSVHNAAGENSGSCRVFAFAKLHHLSDLDTLKLFAEHYQAVKATPAGEDHQNIRNFIRYSWAGLVFEGQALTAKTE</sequence>
<dbReference type="InterPro" id="IPR038604">
    <property type="entry name" value="HopJ_sf"/>
</dbReference>
<name>A0A345P7I4_9GAMM</name>
<organism evidence="1 2">
    <name type="scientific">Aquirhabdus parva</name>
    <dbReference type="NCBI Taxonomy" id="2283318"/>
    <lineage>
        <taxon>Bacteria</taxon>
        <taxon>Pseudomonadati</taxon>
        <taxon>Pseudomonadota</taxon>
        <taxon>Gammaproteobacteria</taxon>
        <taxon>Moraxellales</taxon>
        <taxon>Moraxellaceae</taxon>
        <taxon>Aquirhabdus</taxon>
    </lineage>
</organism>
<dbReference type="OrthoDB" id="9790826at2"/>
<reference evidence="1 2" key="1">
    <citation type="submission" date="2018-07" db="EMBL/GenBank/DDBJ databases">
        <title>Genome sequencing of Moraxellaceae gen. HYN0046.</title>
        <authorList>
            <person name="Kim M."/>
            <person name="Yi H."/>
        </authorList>
    </citation>
    <scope>NUCLEOTIDE SEQUENCE [LARGE SCALE GENOMIC DNA]</scope>
    <source>
        <strain evidence="1 2">HYN0046</strain>
    </source>
</reference>
<protein>
    <submittedName>
        <fullName evidence="1">HopJ type III effector protein</fullName>
    </submittedName>
</protein>
<dbReference type="EMBL" id="CP031222">
    <property type="protein sequence ID" value="AXI03243.1"/>
    <property type="molecule type" value="Genomic_DNA"/>
</dbReference>
<evidence type="ECO:0000313" key="1">
    <source>
        <dbReference type="EMBL" id="AXI03243.1"/>
    </source>
</evidence>
<proteinExistence type="predicted"/>
<accession>A0A345P7I4</accession>
<dbReference type="RefSeq" id="WP_114899352.1">
    <property type="nucleotide sequence ID" value="NZ_CP031222.1"/>
</dbReference>
<gene>
    <name evidence="1" type="ORF">HYN46_10565</name>
</gene>